<sequence>MTTTTPQLAPPLQTSAPHRHIDNLINEFLNYDFNRGIDLVTGDFNCRSRLWGYQIEDDRERSMTDFISLNNLHIYNIPELGAILYFNNIRKRQPRLDFDLIQLSGWDQTVGHPGQAFT</sequence>
<dbReference type="Gene3D" id="3.60.10.10">
    <property type="entry name" value="Endonuclease/exonuclease/phosphatase"/>
    <property type="match status" value="1"/>
</dbReference>
<dbReference type="AlphaFoldDB" id="A0A4Y2B0W5"/>
<name>A0A4Y2B0W5_ARAVE</name>
<organism evidence="2 3">
    <name type="scientific">Araneus ventricosus</name>
    <name type="common">Orbweaver spider</name>
    <name type="synonym">Epeira ventricosa</name>
    <dbReference type="NCBI Taxonomy" id="182803"/>
    <lineage>
        <taxon>Eukaryota</taxon>
        <taxon>Metazoa</taxon>
        <taxon>Ecdysozoa</taxon>
        <taxon>Arthropoda</taxon>
        <taxon>Chelicerata</taxon>
        <taxon>Arachnida</taxon>
        <taxon>Araneae</taxon>
        <taxon>Araneomorphae</taxon>
        <taxon>Entelegynae</taxon>
        <taxon>Araneoidea</taxon>
        <taxon>Araneidae</taxon>
        <taxon>Araneus</taxon>
    </lineage>
</organism>
<dbReference type="GO" id="GO:0003824">
    <property type="term" value="F:catalytic activity"/>
    <property type="evidence" value="ECO:0007669"/>
    <property type="project" value="InterPro"/>
</dbReference>
<dbReference type="SUPFAM" id="SSF56219">
    <property type="entry name" value="DNase I-like"/>
    <property type="match status" value="1"/>
</dbReference>
<proteinExistence type="predicted"/>
<comment type="caution">
    <text evidence="2">The sequence shown here is derived from an EMBL/GenBank/DDBJ whole genome shotgun (WGS) entry which is preliminary data.</text>
</comment>
<keyword evidence="3" id="KW-1185">Reference proteome</keyword>
<accession>A0A4Y2B0W5</accession>
<evidence type="ECO:0000259" key="1">
    <source>
        <dbReference type="Pfam" id="PF14529"/>
    </source>
</evidence>
<dbReference type="Pfam" id="PF14529">
    <property type="entry name" value="Exo_endo_phos_2"/>
    <property type="match status" value="1"/>
</dbReference>
<evidence type="ECO:0000313" key="2">
    <source>
        <dbReference type="EMBL" id="GBL85648.1"/>
    </source>
</evidence>
<evidence type="ECO:0000313" key="3">
    <source>
        <dbReference type="Proteomes" id="UP000499080"/>
    </source>
</evidence>
<dbReference type="InterPro" id="IPR005135">
    <property type="entry name" value="Endo/exonuclease/phosphatase"/>
</dbReference>
<dbReference type="EMBL" id="BGPR01000044">
    <property type="protein sequence ID" value="GBL85648.1"/>
    <property type="molecule type" value="Genomic_DNA"/>
</dbReference>
<dbReference type="InterPro" id="IPR036691">
    <property type="entry name" value="Endo/exonu/phosph_ase_sf"/>
</dbReference>
<protein>
    <recommendedName>
        <fullName evidence="1">Endonuclease/exonuclease/phosphatase domain-containing protein</fullName>
    </recommendedName>
</protein>
<dbReference type="OrthoDB" id="6437148at2759"/>
<reference evidence="2 3" key="1">
    <citation type="journal article" date="2019" name="Sci. Rep.">
        <title>Orb-weaving spider Araneus ventricosus genome elucidates the spidroin gene catalogue.</title>
        <authorList>
            <person name="Kono N."/>
            <person name="Nakamura H."/>
            <person name="Ohtoshi R."/>
            <person name="Moran D.A.P."/>
            <person name="Shinohara A."/>
            <person name="Yoshida Y."/>
            <person name="Fujiwara M."/>
            <person name="Mori M."/>
            <person name="Tomita M."/>
            <person name="Arakawa K."/>
        </authorList>
    </citation>
    <scope>NUCLEOTIDE SEQUENCE [LARGE SCALE GENOMIC DNA]</scope>
</reference>
<feature type="domain" description="Endonuclease/exonuclease/phosphatase" evidence="1">
    <location>
        <begin position="20"/>
        <end position="79"/>
    </location>
</feature>
<gene>
    <name evidence="2" type="ORF">AVEN_193111_1</name>
</gene>
<dbReference type="Proteomes" id="UP000499080">
    <property type="component" value="Unassembled WGS sequence"/>
</dbReference>